<evidence type="ECO:0000313" key="1">
    <source>
        <dbReference type="EMBL" id="EDU41927.1"/>
    </source>
</evidence>
<name>B2WG20_PYRTR</name>
<dbReference type="AlphaFoldDB" id="B2WG20"/>
<sequence length="219" mass="24380">MINDRLQSHGLSRPSVSHHGPIMVKIDRMGRAKRYNRDQLLDILENQCPEAFAKFPKADSFVFTNTDDGLSILSIASSISLGITADSLTARVLVETKKGGPLKLGDKAWVEILGPCKPWLHVRTINGGYVHPASHRYVRCDGVFGTLMDTAEVYAWGDNMKTIVSFAFVYAGKRDTYGDFDNGNGLPILVKTLEDIAAYDEIIENKRNDSHLPIEEKEK</sequence>
<dbReference type="GeneID" id="6347162"/>
<dbReference type="InParanoid" id="B2WG20"/>
<dbReference type="KEGG" id="ptrr:6347162"/>
<dbReference type="EMBL" id="DS231624">
    <property type="protein sequence ID" value="EDU41927.1"/>
    <property type="molecule type" value="Genomic_DNA"/>
</dbReference>
<organism evidence="1 2">
    <name type="scientific">Pyrenophora tritici-repentis (strain Pt-1C-BFP)</name>
    <name type="common">Wheat tan spot fungus</name>
    <name type="synonym">Drechslera tritici-repentis</name>
    <dbReference type="NCBI Taxonomy" id="426418"/>
    <lineage>
        <taxon>Eukaryota</taxon>
        <taxon>Fungi</taxon>
        <taxon>Dikarya</taxon>
        <taxon>Ascomycota</taxon>
        <taxon>Pezizomycotina</taxon>
        <taxon>Dothideomycetes</taxon>
        <taxon>Pleosporomycetidae</taxon>
        <taxon>Pleosporales</taxon>
        <taxon>Pleosporineae</taxon>
        <taxon>Pleosporaceae</taxon>
        <taxon>Pyrenophora</taxon>
    </lineage>
</organism>
<dbReference type="HOGENOM" id="CLU_101884_0_0_1"/>
<dbReference type="Proteomes" id="UP000001471">
    <property type="component" value="Unassembled WGS sequence"/>
</dbReference>
<gene>
    <name evidence="1" type="ORF">PTRG_08876</name>
</gene>
<reference evidence="2" key="1">
    <citation type="journal article" date="2013" name="G3 (Bethesda)">
        <title>Comparative genomics of a plant-pathogenic fungus, Pyrenophora tritici-repentis, reveals transduplication and the impact of repeat elements on pathogenicity and population divergence.</title>
        <authorList>
            <person name="Manning V.A."/>
            <person name="Pandelova I."/>
            <person name="Dhillon B."/>
            <person name="Wilhelm L.J."/>
            <person name="Goodwin S.B."/>
            <person name="Berlin A.M."/>
            <person name="Figueroa M."/>
            <person name="Freitag M."/>
            <person name="Hane J.K."/>
            <person name="Henrissat B."/>
            <person name="Holman W.H."/>
            <person name="Kodira C.D."/>
            <person name="Martin J."/>
            <person name="Oliver R.P."/>
            <person name="Robbertse B."/>
            <person name="Schackwitz W."/>
            <person name="Schwartz D.C."/>
            <person name="Spatafora J.W."/>
            <person name="Turgeon B.G."/>
            <person name="Yandava C."/>
            <person name="Young S."/>
            <person name="Zhou S."/>
            <person name="Zeng Q."/>
            <person name="Grigoriev I.V."/>
            <person name="Ma L.-J."/>
            <person name="Ciuffetti L.M."/>
        </authorList>
    </citation>
    <scope>NUCLEOTIDE SEQUENCE [LARGE SCALE GENOMIC DNA]</scope>
    <source>
        <strain evidence="2">Pt-1C-BFP</strain>
    </source>
</reference>
<dbReference type="OrthoDB" id="3695575at2759"/>
<evidence type="ECO:0000313" key="2">
    <source>
        <dbReference type="Proteomes" id="UP000001471"/>
    </source>
</evidence>
<proteinExistence type="predicted"/>
<accession>B2WG20</accession>
<protein>
    <submittedName>
        <fullName evidence="1">Uncharacterized protein</fullName>
    </submittedName>
</protein>